<dbReference type="EMBL" id="AFAY01000012">
    <property type="protein sequence ID" value="EGF11658.1"/>
    <property type="molecule type" value="Genomic_DNA"/>
</dbReference>
<dbReference type="AlphaFoldDB" id="F2BAE2"/>
<accession>F2BAE2</accession>
<dbReference type="PANTHER" id="PTHR30096">
    <property type="entry name" value="4,5-DOPA DIOXYGENASE EXTRADIOL-LIKE PROTEIN"/>
    <property type="match status" value="1"/>
</dbReference>
<evidence type="ECO:0000259" key="6">
    <source>
        <dbReference type="Pfam" id="PF02900"/>
    </source>
</evidence>
<feature type="domain" description="Extradiol ring-cleavage dioxygenase class III enzyme subunit B" evidence="6">
    <location>
        <begin position="50"/>
        <end position="267"/>
    </location>
</feature>
<dbReference type="CDD" id="cd07363">
    <property type="entry name" value="45_DOPA_Dioxygenase"/>
    <property type="match status" value="1"/>
</dbReference>
<dbReference type="InterPro" id="IPR014436">
    <property type="entry name" value="Extradiol_dOase_DODA"/>
</dbReference>
<evidence type="ECO:0000256" key="1">
    <source>
        <dbReference type="ARBA" id="ARBA00001947"/>
    </source>
</evidence>
<evidence type="ECO:0000313" key="7">
    <source>
        <dbReference type="EMBL" id="EGF11658.1"/>
    </source>
</evidence>
<comment type="similarity">
    <text evidence="2">Belongs to the DODA-type extradiol aromatic ring-opening dioxygenase family.</text>
</comment>
<gene>
    <name evidence="7" type="primary">ygiD</name>
    <name evidence="7" type="ORF">HMPREF9123_0774</name>
</gene>
<organism evidence="7 8">
    <name type="scientific">Neisseria bacilliformis ATCC BAA-1200</name>
    <dbReference type="NCBI Taxonomy" id="888742"/>
    <lineage>
        <taxon>Bacteria</taxon>
        <taxon>Pseudomonadati</taxon>
        <taxon>Pseudomonadota</taxon>
        <taxon>Betaproteobacteria</taxon>
        <taxon>Neisseriales</taxon>
        <taxon>Neisseriaceae</taxon>
        <taxon>Neisseria</taxon>
    </lineage>
</organism>
<dbReference type="GO" id="GO:0008270">
    <property type="term" value="F:zinc ion binding"/>
    <property type="evidence" value="ECO:0007669"/>
    <property type="project" value="InterPro"/>
</dbReference>
<reference evidence="7 8" key="1">
    <citation type="submission" date="2011-02" db="EMBL/GenBank/DDBJ databases">
        <authorList>
            <person name="Muzny D."/>
            <person name="Qin X."/>
            <person name="Deng J."/>
            <person name="Jiang H."/>
            <person name="Liu Y."/>
            <person name="Qu J."/>
            <person name="Song X.-Z."/>
            <person name="Zhang L."/>
            <person name="Thornton R."/>
            <person name="Coyle M."/>
            <person name="Francisco L."/>
            <person name="Jackson L."/>
            <person name="Javaid M."/>
            <person name="Korchina V."/>
            <person name="Kovar C."/>
            <person name="Mata R."/>
            <person name="Mathew T."/>
            <person name="Ngo R."/>
            <person name="Nguyen L."/>
            <person name="Nguyen N."/>
            <person name="Okwuonu G."/>
            <person name="Ongeri F."/>
            <person name="Pham C."/>
            <person name="Simmons D."/>
            <person name="Wilczek-Boney K."/>
            <person name="Hale W."/>
            <person name="Jakkamsetti A."/>
            <person name="Pham P."/>
            <person name="Ruth R."/>
            <person name="San Lucas F."/>
            <person name="Warren J."/>
            <person name="Zhang J."/>
            <person name="Zhao Z."/>
            <person name="Zhou C."/>
            <person name="Zhu D."/>
            <person name="Lee S."/>
            <person name="Bess C."/>
            <person name="Blankenburg K."/>
            <person name="Forbes L."/>
            <person name="Fu Q."/>
            <person name="Gubbala S."/>
            <person name="Hirani K."/>
            <person name="Jayaseelan J.C."/>
            <person name="Lara F."/>
            <person name="Munidasa M."/>
            <person name="Palculict T."/>
            <person name="Patil S."/>
            <person name="Pu L.-L."/>
            <person name="Saada N."/>
            <person name="Tang L."/>
            <person name="Weissenberger G."/>
            <person name="Zhu Y."/>
            <person name="Hemphill L."/>
            <person name="Shang Y."/>
            <person name="Youmans B."/>
            <person name="Ayvaz T."/>
            <person name="Ross M."/>
            <person name="Santibanez J."/>
            <person name="Aqrawi P."/>
            <person name="Gross S."/>
            <person name="Joshi V."/>
            <person name="Fowler G."/>
            <person name="Nazareth L."/>
            <person name="Reid J."/>
            <person name="Worley K."/>
            <person name="Petrosino J."/>
            <person name="Highlander S."/>
            <person name="Gibbs R."/>
        </authorList>
    </citation>
    <scope>NUCLEOTIDE SEQUENCE [LARGE SCALE GENOMIC DNA]</scope>
    <source>
        <strain evidence="7 8">ATCC BAA-1200</strain>
    </source>
</reference>
<evidence type="ECO:0000256" key="4">
    <source>
        <dbReference type="ARBA" id="ARBA00022833"/>
    </source>
</evidence>
<dbReference type="STRING" id="267212.GCA_001063965_02030"/>
<name>F2BAE2_9NEIS</name>
<dbReference type="Gene3D" id="3.40.830.10">
    <property type="entry name" value="LigB-like"/>
    <property type="match status" value="1"/>
</dbReference>
<dbReference type="InterPro" id="IPR004183">
    <property type="entry name" value="Xdiol_dOase_suB"/>
</dbReference>
<keyword evidence="4" id="KW-0862">Zinc</keyword>
<dbReference type="PANTHER" id="PTHR30096:SF0">
    <property type="entry name" value="4,5-DOPA DIOXYGENASE EXTRADIOL-LIKE PROTEIN"/>
    <property type="match status" value="1"/>
</dbReference>
<dbReference type="PIRSF" id="PIRSF006157">
    <property type="entry name" value="Doxgns_DODA"/>
    <property type="match status" value="1"/>
</dbReference>
<evidence type="ECO:0000256" key="3">
    <source>
        <dbReference type="ARBA" id="ARBA00022723"/>
    </source>
</evidence>
<keyword evidence="3" id="KW-0479">Metal-binding</keyword>
<evidence type="ECO:0000256" key="5">
    <source>
        <dbReference type="ARBA" id="ARBA00023002"/>
    </source>
</evidence>
<keyword evidence="5" id="KW-0560">Oxidoreductase</keyword>
<dbReference type="Pfam" id="PF02900">
    <property type="entry name" value="LigB"/>
    <property type="match status" value="1"/>
</dbReference>
<comment type="cofactor">
    <cofactor evidence="1">
        <name>Zn(2+)</name>
        <dbReference type="ChEBI" id="CHEBI:29105"/>
    </cofactor>
</comment>
<sequence>MPRDVAPPECKPYHAAPNPAWRKPMKLPVLFVGNGNPLNAVRSTAHTEEWRNIGDELLGEYEGEIEAVLCVSPNWVSEGTRVTAAVQPATLHDFSGFPSELEQTEYPAPGSPETAERVCELLGAEADPARGIDHGVWAVLKHLIPDASVPVVQLSLDSRLDAQGHYDLAARLAPLRKEGVLIAATGNTVSNLPLHDWQHPDQTGRAYPWADLARELINKWITARRLDRLLDEAHYPIAVRQALHLRQNFYPMLYPLAAAGAKEPVEFFNDEIVGKSVSMTSFVIGFL</sequence>
<dbReference type="GO" id="GO:0016702">
    <property type="term" value="F:oxidoreductase activity, acting on single donors with incorporation of molecular oxygen, incorporation of two atoms of oxygen"/>
    <property type="evidence" value="ECO:0007669"/>
    <property type="project" value="UniProtKB-ARBA"/>
</dbReference>
<dbReference type="Proteomes" id="UP000004105">
    <property type="component" value="Unassembled WGS sequence"/>
</dbReference>
<protein>
    <submittedName>
        <fullName evidence="7">Extradiol ring-cleavage dioxygenase</fullName>
    </submittedName>
</protein>
<proteinExistence type="inferred from homology"/>
<comment type="caution">
    <text evidence="7">The sequence shown here is derived from an EMBL/GenBank/DDBJ whole genome shotgun (WGS) entry which is preliminary data.</text>
</comment>
<evidence type="ECO:0000256" key="2">
    <source>
        <dbReference type="ARBA" id="ARBA00007581"/>
    </source>
</evidence>
<dbReference type="SUPFAM" id="SSF53213">
    <property type="entry name" value="LigB-like"/>
    <property type="match status" value="1"/>
</dbReference>
<keyword evidence="7" id="KW-0223">Dioxygenase</keyword>
<dbReference type="GO" id="GO:0008198">
    <property type="term" value="F:ferrous iron binding"/>
    <property type="evidence" value="ECO:0007669"/>
    <property type="project" value="InterPro"/>
</dbReference>
<evidence type="ECO:0000313" key="8">
    <source>
        <dbReference type="Proteomes" id="UP000004105"/>
    </source>
</evidence>
<keyword evidence="8" id="KW-1185">Reference proteome</keyword>
<dbReference type="HOGENOM" id="CLU_046582_2_0_4"/>